<dbReference type="PANTHER" id="PTHR13044:SF38">
    <property type="entry name" value="BZIP DOMAIN-CONTAINING PROTEIN"/>
    <property type="match status" value="1"/>
</dbReference>
<keyword evidence="4" id="KW-0804">Transcription</keyword>
<dbReference type="PANTHER" id="PTHR13044">
    <property type="entry name" value="ACTIVATING TRANSCRIPTION FACTOR ATF 4/5"/>
    <property type="match status" value="1"/>
</dbReference>
<evidence type="ECO:0000256" key="4">
    <source>
        <dbReference type="ARBA" id="ARBA00023163"/>
    </source>
</evidence>
<reference evidence="8" key="1">
    <citation type="journal article" date="2020" name="Stud. Mycol.">
        <title>101 Dothideomycetes genomes: a test case for predicting lifestyles and emergence of pathogens.</title>
        <authorList>
            <person name="Haridas S."/>
            <person name="Albert R."/>
            <person name="Binder M."/>
            <person name="Bloem J."/>
            <person name="Labutti K."/>
            <person name="Salamov A."/>
            <person name="Andreopoulos B."/>
            <person name="Baker S."/>
            <person name="Barry K."/>
            <person name="Bills G."/>
            <person name="Bluhm B."/>
            <person name="Cannon C."/>
            <person name="Castanera R."/>
            <person name="Culley D."/>
            <person name="Daum C."/>
            <person name="Ezra D."/>
            <person name="Gonzalez J."/>
            <person name="Henrissat B."/>
            <person name="Kuo A."/>
            <person name="Liang C."/>
            <person name="Lipzen A."/>
            <person name="Lutzoni F."/>
            <person name="Magnuson J."/>
            <person name="Mondo S."/>
            <person name="Nolan M."/>
            <person name="Ohm R."/>
            <person name="Pangilinan J."/>
            <person name="Park H.-J."/>
            <person name="Ramirez L."/>
            <person name="Alfaro M."/>
            <person name="Sun H."/>
            <person name="Tritt A."/>
            <person name="Yoshinaga Y."/>
            <person name="Zwiers L.-H."/>
            <person name="Turgeon B."/>
            <person name="Goodwin S."/>
            <person name="Spatafora J."/>
            <person name="Crous P."/>
            <person name="Grigoriev I."/>
        </authorList>
    </citation>
    <scope>NUCLEOTIDE SEQUENCE</scope>
    <source>
        <strain evidence="8">CBS 122367</strain>
    </source>
</reference>
<gene>
    <name evidence="8" type="ORF">K458DRAFT_492493</name>
</gene>
<dbReference type="OrthoDB" id="2257100at2759"/>
<name>A0A6G1IEN5_9PLEO</name>
<evidence type="ECO:0000256" key="5">
    <source>
        <dbReference type="ARBA" id="ARBA00023242"/>
    </source>
</evidence>
<dbReference type="Gene3D" id="1.20.5.170">
    <property type="match status" value="1"/>
</dbReference>
<keyword evidence="3" id="KW-0238">DNA-binding</keyword>
<sequence length="210" mass="22703">MAAASSWSQSLSLSTYDSASLSIDSTSLPPSSSSLATLTGDLLFGSQNSFCDTSDWTTFSSQPTNLAAFSCDDLSSFPLATGGMDLTMPSFPELVHNHDTNSSQPMEKGLSNSGSTTSASSHNQSSSPESPSNAKSTSKGSTPLSQSARIEKRKANTMAARRYRQKRVDQMNDLETQLKQTQSERDDLKVRCARLEGEVETLRQLLRTQK</sequence>
<evidence type="ECO:0000256" key="1">
    <source>
        <dbReference type="ARBA" id="ARBA00004123"/>
    </source>
</evidence>
<evidence type="ECO:0000259" key="7">
    <source>
        <dbReference type="PROSITE" id="PS50217"/>
    </source>
</evidence>
<dbReference type="InterPro" id="IPR046347">
    <property type="entry name" value="bZIP_sf"/>
</dbReference>
<feature type="domain" description="BZIP" evidence="7">
    <location>
        <begin position="146"/>
        <end position="209"/>
    </location>
</feature>
<dbReference type="EMBL" id="MU005635">
    <property type="protein sequence ID" value="KAF2676433.1"/>
    <property type="molecule type" value="Genomic_DNA"/>
</dbReference>
<dbReference type="AlphaFoldDB" id="A0A6G1IEN5"/>
<evidence type="ECO:0000256" key="2">
    <source>
        <dbReference type="ARBA" id="ARBA00023015"/>
    </source>
</evidence>
<feature type="compositionally biased region" description="Low complexity" evidence="6">
    <location>
        <begin position="111"/>
        <end position="138"/>
    </location>
</feature>
<comment type="subcellular location">
    <subcellularLocation>
        <location evidence="1">Nucleus</location>
    </subcellularLocation>
</comment>
<dbReference type="PROSITE" id="PS00036">
    <property type="entry name" value="BZIP_BASIC"/>
    <property type="match status" value="1"/>
</dbReference>
<keyword evidence="5" id="KW-0539">Nucleus</keyword>
<evidence type="ECO:0000313" key="9">
    <source>
        <dbReference type="Proteomes" id="UP000799291"/>
    </source>
</evidence>
<dbReference type="CDD" id="cd12193">
    <property type="entry name" value="bZIP_GCN4"/>
    <property type="match status" value="1"/>
</dbReference>
<evidence type="ECO:0000256" key="3">
    <source>
        <dbReference type="ARBA" id="ARBA00023125"/>
    </source>
</evidence>
<organism evidence="8 9">
    <name type="scientific">Lentithecium fluviatile CBS 122367</name>
    <dbReference type="NCBI Taxonomy" id="1168545"/>
    <lineage>
        <taxon>Eukaryota</taxon>
        <taxon>Fungi</taxon>
        <taxon>Dikarya</taxon>
        <taxon>Ascomycota</taxon>
        <taxon>Pezizomycotina</taxon>
        <taxon>Dothideomycetes</taxon>
        <taxon>Pleosporomycetidae</taxon>
        <taxon>Pleosporales</taxon>
        <taxon>Massarineae</taxon>
        <taxon>Lentitheciaceae</taxon>
        <taxon>Lentithecium</taxon>
    </lineage>
</organism>
<keyword evidence="2" id="KW-0805">Transcription regulation</keyword>
<dbReference type="GO" id="GO:0005634">
    <property type="term" value="C:nucleus"/>
    <property type="evidence" value="ECO:0007669"/>
    <property type="project" value="UniProtKB-SubCell"/>
</dbReference>
<dbReference type="GO" id="GO:0001228">
    <property type="term" value="F:DNA-binding transcription activator activity, RNA polymerase II-specific"/>
    <property type="evidence" value="ECO:0007669"/>
    <property type="project" value="TreeGrafter"/>
</dbReference>
<accession>A0A6G1IEN5</accession>
<dbReference type="Pfam" id="PF07716">
    <property type="entry name" value="bZIP_2"/>
    <property type="match status" value="1"/>
</dbReference>
<feature type="compositionally biased region" description="Polar residues" evidence="6">
    <location>
        <begin position="139"/>
        <end position="148"/>
    </location>
</feature>
<evidence type="ECO:0000313" key="8">
    <source>
        <dbReference type="EMBL" id="KAF2676433.1"/>
    </source>
</evidence>
<dbReference type="Proteomes" id="UP000799291">
    <property type="component" value="Unassembled WGS sequence"/>
</dbReference>
<dbReference type="InterPro" id="IPR004827">
    <property type="entry name" value="bZIP"/>
</dbReference>
<feature type="region of interest" description="Disordered" evidence="6">
    <location>
        <begin position="90"/>
        <end position="172"/>
    </location>
</feature>
<keyword evidence="9" id="KW-1185">Reference proteome</keyword>
<evidence type="ECO:0000256" key="6">
    <source>
        <dbReference type="SAM" id="MobiDB-lite"/>
    </source>
</evidence>
<dbReference type="SMART" id="SM00338">
    <property type="entry name" value="BRLZ"/>
    <property type="match status" value="1"/>
</dbReference>
<proteinExistence type="predicted"/>
<protein>
    <recommendedName>
        <fullName evidence="7">BZIP domain-containing protein</fullName>
    </recommendedName>
</protein>
<dbReference type="PROSITE" id="PS50217">
    <property type="entry name" value="BZIP"/>
    <property type="match status" value="1"/>
</dbReference>
<dbReference type="SUPFAM" id="SSF57959">
    <property type="entry name" value="Leucine zipper domain"/>
    <property type="match status" value="1"/>
</dbReference>
<dbReference type="GO" id="GO:0000977">
    <property type="term" value="F:RNA polymerase II transcription regulatory region sequence-specific DNA binding"/>
    <property type="evidence" value="ECO:0007669"/>
    <property type="project" value="TreeGrafter"/>
</dbReference>